<dbReference type="Proteomes" id="UP000233786">
    <property type="component" value="Unassembled WGS sequence"/>
</dbReference>
<proteinExistence type="predicted"/>
<name>A0A2N3XVJ5_SACSN</name>
<dbReference type="RefSeq" id="WP_143539489.1">
    <property type="nucleotide sequence ID" value="NZ_CP061007.1"/>
</dbReference>
<protein>
    <submittedName>
        <fullName evidence="1">Uncharacterized protein</fullName>
    </submittedName>
</protein>
<evidence type="ECO:0000313" key="1">
    <source>
        <dbReference type="EMBL" id="PKW14697.1"/>
    </source>
</evidence>
<accession>A0A2N3XVJ5</accession>
<keyword evidence="2" id="KW-1185">Reference proteome</keyword>
<organism evidence="1 2">
    <name type="scientific">Saccharopolyspora spinosa</name>
    <dbReference type="NCBI Taxonomy" id="60894"/>
    <lineage>
        <taxon>Bacteria</taxon>
        <taxon>Bacillati</taxon>
        <taxon>Actinomycetota</taxon>
        <taxon>Actinomycetes</taxon>
        <taxon>Pseudonocardiales</taxon>
        <taxon>Pseudonocardiaceae</taxon>
        <taxon>Saccharopolyspora</taxon>
    </lineage>
</organism>
<gene>
    <name evidence="1" type="ORF">A8926_2332</name>
</gene>
<sequence length="69" mass="7711">MTGETWTSPDRVAHMVRHRVTLCGKPVVRGDSDYIARIGCDDCVKKSIAEYATNHDCETHKALSPRQVP</sequence>
<reference evidence="1" key="1">
    <citation type="submission" date="2017-12" db="EMBL/GenBank/DDBJ databases">
        <title>Sequencing the genomes of 1000 Actinobacteria strains.</title>
        <authorList>
            <person name="Klenk H.-P."/>
        </authorList>
    </citation>
    <scope>NUCLEOTIDE SEQUENCE [LARGE SCALE GENOMIC DNA]</scope>
    <source>
        <strain evidence="1">DSM 44228</strain>
    </source>
</reference>
<dbReference type="STRING" id="994479.GCA_000194155_01745"/>
<dbReference type="EMBL" id="PJNB01000001">
    <property type="protein sequence ID" value="PKW14697.1"/>
    <property type="molecule type" value="Genomic_DNA"/>
</dbReference>
<comment type="caution">
    <text evidence="1">The sequence shown here is derived from an EMBL/GenBank/DDBJ whole genome shotgun (WGS) entry which is preliminary data.</text>
</comment>
<evidence type="ECO:0000313" key="2">
    <source>
        <dbReference type="Proteomes" id="UP000233786"/>
    </source>
</evidence>
<dbReference type="AlphaFoldDB" id="A0A2N3XVJ5"/>